<dbReference type="AlphaFoldDB" id="A0A1V6Q799"/>
<gene>
    <name evidence="1" type="ORF">PENANT_c011G07729</name>
</gene>
<dbReference type="Proteomes" id="UP000191672">
    <property type="component" value="Unassembled WGS sequence"/>
</dbReference>
<accession>A0A1V6Q799</accession>
<name>A0A1V6Q799_9EURO</name>
<evidence type="ECO:0000313" key="2">
    <source>
        <dbReference type="Proteomes" id="UP000191672"/>
    </source>
</evidence>
<dbReference type="EMBL" id="MDYN01000011">
    <property type="protein sequence ID" value="OQD84852.1"/>
    <property type="molecule type" value="Genomic_DNA"/>
</dbReference>
<reference evidence="2" key="1">
    <citation type="journal article" date="2017" name="Nat. Microbiol.">
        <title>Global analysis of biosynthetic gene clusters reveals vast potential of secondary metabolite production in Penicillium species.</title>
        <authorList>
            <person name="Nielsen J.C."/>
            <person name="Grijseels S."/>
            <person name="Prigent S."/>
            <person name="Ji B."/>
            <person name="Dainat J."/>
            <person name="Nielsen K.F."/>
            <person name="Frisvad J.C."/>
            <person name="Workman M."/>
            <person name="Nielsen J."/>
        </authorList>
    </citation>
    <scope>NUCLEOTIDE SEQUENCE [LARGE SCALE GENOMIC DNA]</scope>
    <source>
        <strain evidence="2">IBT 31811</strain>
    </source>
</reference>
<comment type="caution">
    <text evidence="1">The sequence shown here is derived from an EMBL/GenBank/DDBJ whole genome shotgun (WGS) entry which is preliminary data.</text>
</comment>
<organism evidence="1 2">
    <name type="scientific">Penicillium antarcticum</name>
    <dbReference type="NCBI Taxonomy" id="416450"/>
    <lineage>
        <taxon>Eukaryota</taxon>
        <taxon>Fungi</taxon>
        <taxon>Dikarya</taxon>
        <taxon>Ascomycota</taxon>
        <taxon>Pezizomycotina</taxon>
        <taxon>Eurotiomycetes</taxon>
        <taxon>Eurotiomycetidae</taxon>
        <taxon>Eurotiales</taxon>
        <taxon>Aspergillaceae</taxon>
        <taxon>Penicillium</taxon>
    </lineage>
</organism>
<evidence type="ECO:0000313" key="1">
    <source>
        <dbReference type="EMBL" id="OQD84852.1"/>
    </source>
</evidence>
<protein>
    <submittedName>
        <fullName evidence="1">Uncharacterized protein</fullName>
    </submittedName>
</protein>
<sequence length="90" mass="10149">MAGINSTELDYGSNSTIWLALDLDQFSTYLYGRILSFSRNNFGIFDKITGKVQTTDFDLSVRGDWTFTGCEMYRAPEVIFDAGYAYSADI</sequence>
<proteinExistence type="predicted"/>
<keyword evidence="2" id="KW-1185">Reference proteome</keyword>